<protein>
    <submittedName>
        <fullName evidence="5">Cell wall integrity and stress response component 4-like isoform X2</fullName>
    </submittedName>
</protein>
<feature type="chain" id="PRO_5034397489" evidence="3">
    <location>
        <begin position="17"/>
        <end position="239"/>
    </location>
</feature>
<dbReference type="Proteomes" id="UP000694844">
    <property type="component" value="Chromosome 8"/>
</dbReference>
<keyword evidence="3" id="KW-0732">Signal</keyword>
<evidence type="ECO:0000313" key="4">
    <source>
        <dbReference type="Proteomes" id="UP000694844"/>
    </source>
</evidence>
<keyword evidence="2" id="KW-0472">Membrane</keyword>
<proteinExistence type="predicted"/>
<keyword evidence="2" id="KW-1133">Transmembrane helix</keyword>
<feature type="compositionally biased region" description="Low complexity" evidence="1">
    <location>
        <begin position="137"/>
        <end position="148"/>
    </location>
</feature>
<evidence type="ECO:0000256" key="3">
    <source>
        <dbReference type="SAM" id="SignalP"/>
    </source>
</evidence>
<feature type="region of interest" description="Disordered" evidence="1">
    <location>
        <begin position="111"/>
        <end position="174"/>
    </location>
</feature>
<feature type="signal peptide" evidence="3">
    <location>
        <begin position="1"/>
        <end position="16"/>
    </location>
</feature>
<dbReference type="RefSeq" id="XP_022301990.1">
    <property type="nucleotide sequence ID" value="XM_022446282.1"/>
</dbReference>
<keyword evidence="2" id="KW-0812">Transmembrane</keyword>
<sequence length="239" mass="26427">MLFLFALFNILTLICCKKDVFLYDICVNEDCNWYQNSRFGGCIDKHVLRFSYFDTTSSIDLTCASVQQIFIQSEFDCNDVPSIIENAKNVPIVFVGDAETRCEISSSLPITTTTRESSSPSVKEISSSLPITTTRESSSTSVKEISSSLPITTTRESSSPSVKPPLTTDTTPNATMDTSSTVTILIIISLCLSAATFCGCLCWLLVQRFIRKRIQQDHIENIESVLSNYSIADSDESSL</sequence>
<name>A0A8B8BF55_CRAVI</name>
<evidence type="ECO:0000256" key="1">
    <source>
        <dbReference type="SAM" id="MobiDB-lite"/>
    </source>
</evidence>
<gene>
    <name evidence="5" type="primary">LOC111109991</name>
</gene>
<keyword evidence="4" id="KW-1185">Reference proteome</keyword>
<reference evidence="5" key="1">
    <citation type="submission" date="2025-08" db="UniProtKB">
        <authorList>
            <consortium name="RefSeq"/>
        </authorList>
    </citation>
    <scope>IDENTIFICATION</scope>
    <source>
        <tissue evidence="5">Whole sample</tissue>
    </source>
</reference>
<dbReference type="GeneID" id="111109991"/>
<feature type="compositionally biased region" description="Polar residues" evidence="1">
    <location>
        <begin position="149"/>
        <end position="161"/>
    </location>
</feature>
<organism evidence="4 5">
    <name type="scientific">Crassostrea virginica</name>
    <name type="common">Eastern oyster</name>
    <dbReference type="NCBI Taxonomy" id="6565"/>
    <lineage>
        <taxon>Eukaryota</taxon>
        <taxon>Metazoa</taxon>
        <taxon>Spiralia</taxon>
        <taxon>Lophotrochozoa</taxon>
        <taxon>Mollusca</taxon>
        <taxon>Bivalvia</taxon>
        <taxon>Autobranchia</taxon>
        <taxon>Pteriomorphia</taxon>
        <taxon>Ostreida</taxon>
        <taxon>Ostreoidea</taxon>
        <taxon>Ostreidae</taxon>
        <taxon>Crassostrea</taxon>
    </lineage>
</organism>
<accession>A0A8B8BF55</accession>
<feature type="compositionally biased region" description="Low complexity" evidence="1">
    <location>
        <begin position="164"/>
        <end position="174"/>
    </location>
</feature>
<evidence type="ECO:0000256" key="2">
    <source>
        <dbReference type="SAM" id="Phobius"/>
    </source>
</evidence>
<evidence type="ECO:0000313" key="5">
    <source>
        <dbReference type="RefSeq" id="XP_022301990.1"/>
    </source>
</evidence>
<dbReference type="AlphaFoldDB" id="A0A8B8BF55"/>
<feature type="compositionally biased region" description="Low complexity" evidence="1">
    <location>
        <begin position="117"/>
        <end position="128"/>
    </location>
</feature>
<feature type="transmembrane region" description="Helical" evidence="2">
    <location>
        <begin position="182"/>
        <end position="206"/>
    </location>
</feature>